<evidence type="ECO:0000256" key="2">
    <source>
        <dbReference type="ARBA" id="ARBA00022723"/>
    </source>
</evidence>
<dbReference type="Gene3D" id="3.20.20.70">
    <property type="entry name" value="Aldolase class I"/>
    <property type="match status" value="1"/>
</dbReference>
<protein>
    <submittedName>
        <fullName evidence="7">Molybdenum cofactor biosynthesis protein A</fullName>
    </submittedName>
</protein>
<dbReference type="SFLD" id="SFLDG01067">
    <property type="entry name" value="SPASM/twitch_domain_containing"/>
    <property type="match status" value="1"/>
</dbReference>
<keyword evidence="4" id="KW-0411">Iron-sulfur</keyword>
<dbReference type="PANTHER" id="PTHR11228:SF7">
    <property type="entry name" value="PQQA PEPTIDE CYCLASE"/>
    <property type="match status" value="1"/>
</dbReference>
<dbReference type="GeneID" id="70579702"/>
<dbReference type="Pfam" id="PF13186">
    <property type="entry name" value="SPASM"/>
    <property type="match status" value="1"/>
</dbReference>
<evidence type="ECO:0000259" key="5">
    <source>
        <dbReference type="Pfam" id="PF04055"/>
    </source>
</evidence>
<dbReference type="SUPFAM" id="SSF102114">
    <property type="entry name" value="Radical SAM enzymes"/>
    <property type="match status" value="1"/>
</dbReference>
<dbReference type="InterPro" id="IPR050377">
    <property type="entry name" value="Radical_SAM_PqqE_MftC-like"/>
</dbReference>
<reference evidence="7 8" key="1">
    <citation type="submission" date="2019-07" db="EMBL/GenBank/DDBJ databases">
        <authorList>
            <person name="Chang H.-W."/>
            <person name="Raman A."/>
            <person name="Venkatesh S."/>
            <person name="Gehrig J."/>
        </authorList>
    </citation>
    <scope>NUCLEOTIDE SEQUENCE [LARGE SCALE GENOMIC DNA]</scope>
    <source>
        <strain evidence="7">Blautia_wexlerae_LFYP_14</strain>
    </source>
</reference>
<feature type="domain" description="Radical SAM core" evidence="5">
    <location>
        <begin position="9"/>
        <end position="118"/>
    </location>
</feature>
<evidence type="ECO:0000256" key="1">
    <source>
        <dbReference type="ARBA" id="ARBA00022691"/>
    </source>
</evidence>
<dbReference type="EMBL" id="CABHOF010000030">
    <property type="protein sequence ID" value="VUX63774.1"/>
    <property type="molecule type" value="Genomic_DNA"/>
</dbReference>
<name>A0A564WNZ5_9FIRM</name>
<dbReference type="GO" id="GO:0003824">
    <property type="term" value="F:catalytic activity"/>
    <property type="evidence" value="ECO:0007669"/>
    <property type="project" value="InterPro"/>
</dbReference>
<keyword evidence="1" id="KW-0949">S-adenosyl-L-methionine</keyword>
<dbReference type="GO" id="GO:0046872">
    <property type="term" value="F:metal ion binding"/>
    <property type="evidence" value="ECO:0007669"/>
    <property type="project" value="UniProtKB-KW"/>
</dbReference>
<dbReference type="GO" id="GO:0051536">
    <property type="term" value="F:iron-sulfur cluster binding"/>
    <property type="evidence" value="ECO:0007669"/>
    <property type="project" value="UniProtKB-KW"/>
</dbReference>
<dbReference type="CDD" id="cd01335">
    <property type="entry name" value="Radical_SAM"/>
    <property type="match status" value="1"/>
</dbReference>
<evidence type="ECO:0000313" key="8">
    <source>
        <dbReference type="Proteomes" id="UP000366766"/>
    </source>
</evidence>
<evidence type="ECO:0000256" key="4">
    <source>
        <dbReference type="ARBA" id="ARBA00023014"/>
    </source>
</evidence>
<evidence type="ECO:0000259" key="6">
    <source>
        <dbReference type="Pfam" id="PF13186"/>
    </source>
</evidence>
<keyword evidence="3" id="KW-0408">Iron</keyword>
<evidence type="ECO:0000256" key="3">
    <source>
        <dbReference type="ARBA" id="ARBA00023004"/>
    </source>
</evidence>
<dbReference type="Pfam" id="PF04055">
    <property type="entry name" value="Radical_SAM"/>
    <property type="match status" value="1"/>
</dbReference>
<organism evidence="7 8">
    <name type="scientific">Blautia wexlerae</name>
    <dbReference type="NCBI Taxonomy" id="418240"/>
    <lineage>
        <taxon>Bacteria</taxon>
        <taxon>Bacillati</taxon>
        <taxon>Bacillota</taxon>
        <taxon>Clostridia</taxon>
        <taxon>Lachnospirales</taxon>
        <taxon>Lachnospiraceae</taxon>
        <taxon>Blautia</taxon>
    </lineage>
</organism>
<feature type="domain" description="4Fe4S-binding SPASM" evidence="6">
    <location>
        <begin position="210"/>
        <end position="248"/>
    </location>
</feature>
<dbReference type="InterPro" id="IPR013785">
    <property type="entry name" value="Aldolase_TIM"/>
</dbReference>
<dbReference type="InterPro" id="IPR058240">
    <property type="entry name" value="rSAM_sf"/>
</dbReference>
<dbReference type="Proteomes" id="UP000366766">
    <property type="component" value="Unassembled WGS sequence"/>
</dbReference>
<dbReference type="RefSeq" id="WP_129923498.1">
    <property type="nucleotide sequence ID" value="NZ_CABHOF010000030.1"/>
</dbReference>
<dbReference type="AlphaFoldDB" id="A0A564WNZ5"/>
<accession>A0A564WNZ5</accession>
<dbReference type="InterPro" id="IPR023885">
    <property type="entry name" value="4Fe4S-binding_SPASM_dom"/>
</dbReference>
<keyword evidence="2" id="KW-0479">Metal-binding</keyword>
<proteinExistence type="predicted"/>
<dbReference type="CDD" id="cd21109">
    <property type="entry name" value="SPASM"/>
    <property type="match status" value="1"/>
</dbReference>
<dbReference type="PANTHER" id="PTHR11228">
    <property type="entry name" value="RADICAL SAM DOMAIN PROTEIN"/>
    <property type="match status" value="1"/>
</dbReference>
<keyword evidence="8" id="KW-1185">Reference proteome</keyword>
<sequence>MEFSHLAILLTENCNAHCKMCCDSRGIVRGKTLTERELDKILNDVKECKQITDIGITGGEPMLYPALIDRIMEFPFDRNVKISIKTNGFWGKNIEDVEKFIEKYKTKLSYISLSYDEFHMPFIDIQCLKNIIMVAKSYNISTDVVGCFLKDSMTPGDILNQLGESAYYTKFCYQPVIATGSGKLFEENSYIKLLDSDNDVLRCVGCIEPNILINPRLEVYPCCSQVIENTILQMGNLNENSLKEIITDIKSNYVLNTVFTEGFTPFIKLLEDNKIDYPHKLASPCEFCEFLFKDDWFLQLLASVNYYENIRK</sequence>
<gene>
    <name evidence="7" type="ORF">BWLFYP14_01132</name>
</gene>
<evidence type="ECO:0000313" key="7">
    <source>
        <dbReference type="EMBL" id="VUX63774.1"/>
    </source>
</evidence>
<dbReference type="InterPro" id="IPR007197">
    <property type="entry name" value="rSAM"/>
</dbReference>
<dbReference type="SFLD" id="SFLDS00029">
    <property type="entry name" value="Radical_SAM"/>
    <property type="match status" value="1"/>
</dbReference>